<accession>X0UA45</accession>
<feature type="compositionally biased region" description="Basic and acidic residues" evidence="1">
    <location>
        <begin position="1"/>
        <end position="21"/>
    </location>
</feature>
<protein>
    <submittedName>
        <fullName evidence="2">Uncharacterized protein</fullName>
    </submittedName>
</protein>
<name>X0UA45_9ZZZZ</name>
<evidence type="ECO:0000313" key="2">
    <source>
        <dbReference type="EMBL" id="GAF85360.1"/>
    </source>
</evidence>
<dbReference type="EMBL" id="BARS01003694">
    <property type="protein sequence ID" value="GAF85360.1"/>
    <property type="molecule type" value="Genomic_DNA"/>
</dbReference>
<feature type="region of interest" description="Disordered" evidence="1">
    <location>
        <begin position="1"/>
        <end position="27"/>
    </location>
</feature>
<comment type="caution">
    <text evidence="2">The sequence shown here is derived from an EMBL/GenBank/DDBJ whole genome shotgun (WGS) entry which is preliminary data.</text>
</comment>
<proteinExistence type="predicted"/>
<sequence length="87" mass="9994">MADLLTDKGPPKKEEPPEPKGGKAPPITWAQRLKIRQYRTAMRFAGYAIGEEVTEKEFKQACDAFKKVPGNWYLNPDKYLKKKKVVK</sequence>
<organism evidence="2">
    <name type="scientific">marine sediment metagenome</name>
    <dbReference type="NCBI Taxonomy" id="412755"/>
    <lineage>
        <taxon>unclassified sequences</taxon>
        <taxon>metagenomes</taxon>
        <taxon>ecological metagenomes</taxon>
    </lineage>
</organism>
<evidence type="ECO:0000256" key="1">
    <source>
        <dbReference type="SAM" id="MobiDB-lite"/>
    </source>
</evidence>
<reference evidence="2" key="1">
    <citation type="journal article" date="2014" name="Front. Microbiol.">
        <title>High frequency of phylogenetically diverse reductive dehalogenase-homologous genes in deep subseafloor sedimentary metagenomes.</title>
        <authorList>
            <person name="Kawai M."/>
            <person name="Futagami T."/>
            <person name="Toyoda A."/>
            <person name="Takaki Y."/>
            <person name="Nishi S."/>
            <person name="Hori S."/>
            <person name="Arai W."/>
            <person name="Tsubouchi T."/>
            <person name="Morono Y."/>
            <person name="Uchiyama I."/>
            <person name="Ito T."/>
            <person name="Fujiyama A."/>
            <person name="Inagaki F."/>
            <person name="Takami H."/>
        </authorList>
    </citation>
    <scope>NUCLEOTIDE SEQUENCE</scope>
    <source>
        <strain evidence="2">Expedition CK06-06</strain>
    </source>
</reference>
<dbReference type="AlphaFoldDB" id="X0UA45"/>
<gene>
    <name evidence="2" type="ORF">S01H1_07164</name>
</gene>